<dbReference type="PROSITE" id="PS50893">
    <property type="entry name" value="ABC_TRANSPORTER_2"/>
    <property type="match status" value="1"/>
</dbReference>
<accession>A0A1F6DEM7</accession>
<evidence type="ECO:0000256" key="5">
    <source>
        <dbReference type="ARBA" id="ARBA00022840"/>
    </source>
</evidence>
<evidence type="ECO:0000256" key="3">
    <source>
        <dbReference type="ARBA" id="ARBA00022692"/>
    </source>
</evidence>
<feature type="domain" description="ABC transmembrane type-1" evidence="10">
    <location>
        <begin position="27"/>
        <end position="313"/>
    </location>
</feature>
<keyword evidence="7 8" id="KW-0472">Membrane</keyword>
<dbReference type="InterPro" id="IPR036640">
    <property type="entry name" value="ABC1_TM_sf"/>
</dbReference>
<dbReference type="GO" id="GO:0016887">
    <property type="term" value="F:ATP hydrolysis activity"/>
    <property type="evidence" value="ECO:0007669"/>
    <property type="project" value="InterPro"/>
</dbReference>
<dbReference type="Proteomes" id="UP000176377">
    <property type="component" value="Unassembled WGS sequence"/>
</dbReference>
<dbReference type="PROSITE" id="PS00211">
    <property type="entry name" value="ABC_TRANSPORTER_1"/>
    <property type="match status" value="1"/>
</dbReference>
<feature type="domain" description="ABC transporter" evidence="9">
    <location>
        <begin position="347"/>
        <end position="581"/>
    </location>
</feature>
<dbReference type="SUPFAM" id="SSF52540">
    <property type="entry name" value="P-loop containing nucleoside triphosphate hydrolases"/>
    <property type="match status" value="1"/>
</dbReference>
<dbReference type="InterPro" id="IPR039421">
    <property type="entry name" value="Type_1_exporter"/>
</dbReference>
<keyword evidence="2" id="KW-0813">Transport</keyword>
<comment type="subcellular location">
    <subcellularLocation>
        <location evidence="1">Cell membrane</location>
        <topology evidence="1">Multi-pass membrane protein</topology>
    </subcellularLocation>
</comment>
<evidence type="ECO:0000259" key="10">
    <source>
        <dbReference type="PROSITE" id="PS50929"/>
    </source>
</evidence>
<keyword evidence="4" id="KW-0547">Nucleotide-binding</keyword>
<evidence type="ECO:0000256" key="7">
    <source>
        <dbReference type="ARBA" id="ARBA00023136"/>
    </source>
</evidence>
<keyword evidence="6 8" id="KW-1133">Transmembrane helix</keyword>
<evidence type="ECO:0000313" key="12">
    <source>
        <dbReference type="Proteomes" id="UP000176377"/>
    </source>
</evidence>
<dbReference type="AlphaFoldDB" id="A0A1F6DEM7"/>
<evidence type="ECO:0000256" key="8">
    <source>
        <dbReference type="SAM" id="Phobius"/>
    </source>
</evidence>
<feature type="transmembrane region" description="Helical" evidence="8">
    <location>
        <begin position="252"/>
        <end position="274"/>
    </location>
</feature>
<dbReference type="PROSITE" id="PS50929">
    <property type="entry name" value="ABC_TM1F"/>
    <property type="match status" value="1"/>
</dbReference>
<evidence type="ECO:0000313" key="11">
    <source>
        <dbReference type="EMBL" id="OGG59879.1"/>
    </source>
</evidence>
<dbReference type="Gene3D" id="3.40.50.300">
    <property type="entry name" value="P-loop containing nucleotide triphosphate hydrolases"/>
    <property type="match status" value="1"/>
</dbReference>
<dbReference type="PANTHER" id="PTHR43394">
    <property type="entry name" value="ATP-DEPENDENT PERMEASE MDL1, MITOCHONDRIAL"/>
    <property type="match status" value="1"/>
</dbReference>
<evidence type="ECO:0000259" key="9">
    <source>
        <dbReference type="PROSITE" id="PS50893"/>
    </source>
</evidence>
<feature type="transmembrane region" description="Helical" evidence="8">
    <location>
        <begin position="140"/>
        <end position="164"/>
    </location>
</feature>
<protein>
    <recommendedName>
        <fullName evidence="13">ABC transporter ATP-binding protein</fullName>
    </recommendedName>
</protein>
<dbReference type="Gene3D" id="1.20.1560.10">
    <property type="entry name" value="ABC transporter type 1, transmembrane domain"/>
    <property type="match status" value="1"/>
</dbReference>
<dbReference type="InterPro" id="IPR017871">
    <property type="entry name" value="ABC_transporter-like_CS"/>
</dbReference>
<evidence type="ECO:0000256" key="2">
    <source>
        <dbReference type="ARBA" id="ARBA00022448"/>
    </source>
</evidence>
<dbReference type="InterPro" id="IPR003593">
    <property type="entry name" value="AAA+_ATPase"/>
</dbReference>
<dbReference type="GO" id="GO:0005886">
    <property type="term" value="C:plasma membrane"/>
    <property type="evidence" value="ECO:0007669"/>
    <property type="project" value="UniProtKB-SubCell"/>
</dbReference>
<evidence type="ECO:0000256" key="6">
    <source>
        <dbReference type="ARBA" id="ARBA00022989"/>
    </source>
</evidence>
<dbReference type="GO" id="GO:0005524">
    <property type="term" value="F:ATP binding"/>
    <property type="evidence" value="ECO:0007669"/>
    <property type="project" value="UniProtKB-KW"/>
</dbReference>
<dbReference type="InterPro" id="IPR027417">
    <property type="entry name" value="P-loop_NTPase"/>
</dbReference>
<dbReference type="SMART" id="SM00382">
    <property type="entry name" value="AAA"/>
    <property type="match status" value="1"/>
</dbReference>
<dbReference type="PANTHER" id="PTHR43394:SF1">
    <property type="entry name" value="ATP-BINDING CASSETTE SUB-FAMILY B MEMBER 10, MITOCHONDRIAL"/>
    <property type="match status" value="1"/>
</dbReference>
<dbReference type="InterPro" id="IPR011527">
    <property type="entry name" value="ABC1_TM_dom"/>
</dbReference>
<keyword evidence="5" id="KW-0067">ATP-binding</keyword>
<reference evidence="11 12" key="1">
    <citation type="journal article" date="2016" name="Nat. Commun.">
        <title>Thousands of microbial genomes shed light on interconnected biogeochemical processes in an aquifer system.</title>
        <authorList>
            <person name="Anantharaman K."/>
            <person name="Brown C.T."/>
            <person name="Hug L.A."/>
            <person name="Sharon I."/>
            <person name="Castelle C.J."/>
            <person name="Probst A.J."/>
            <person name="Thomas B.C."/>
            <person name="Singh A."/>
            <person name="Wilkins M.J."/>
            <person name="Karaoz U."/>
            <person name="Brodie E.L."/>
            <person name="Williams K.H."/>
            <person name="Hubbard S.S."/>
            <person name="Banfield J.F."/>
        </authorList>
    </citation>
    <scope>NUCLEOTIDE SEQUENCE [LARGE SCALE GENOMIC DNA]</scope>
</reference>
<organism evidence="11 12">
    <name type="scientific">Candidatus Kaiserbacteria bacterium RIFCSPHIGHO2_01_FULL_56_24</name>
    <dbReference type="NCBI Taxonomy" id="1798487"/>
    <lineage>
        <taxon>Bacteria</taxon>
        <taxon>Candidatus Kaiseribacteriota</taxon>
    </lineage>
</organism>
<dbReference type="Pfam" id="PF00005">
    <property type="entry name" value="ABC_tran"/>
    <property type="match status" value="1"/>
</dbReference>
<comment type="caution">
    <text evidence="11">The sequence shown here is derived from an EMBL/GenBank/DDBJ whole genome shotgun (WGS) entry which is preliminary data.</text>
</comment>
<sequence length="593" mass="66237">MEVPRKSHRNVLRIYANHALKYPWLFAAAILSVVIAQATSLAVPLYLRRFFNLIGSNTPNAETGQQLVLILGVIAGIWVLDWMAQRSRYFSTIFLESRVMSDLMQSSFDYLLGHSYNFFVSQFSGSLTHRVGKFSRAFETLFDSIFGQFLPTLLFILGAVTILFMRNRMLGITLAVWVVCFLAFQIYVSRLRSPARKARAVADTQVTANLADAISNQATIVLFSGARFEKGRFADTVRIWQRATMRSWTADAVIWAGIGLFIIAIQAILLYGGIYFWQRGLFSIGDFVLVQAYLFVAFERLESVNRELRRVSDAYSDANEMVEILDTLHEVHDMPDAKALSIDEGAVEFRDVGFHFHSERGIFSHLDLSIKGGEKIALVGPSGAGKSTITKLILRLFDVKSGSITIDGQDIADVTQESLRDAIAFVPQEPILFHRTLMENIRYGRRDATDAEVIEAATKANCHEFISALPLGYGTYVGERGIKLSGGERQRVAIARAILKDAPILMLDEATSSLDSASEVLIQDALAHLMRGKTVIVIAHRLSTIMKMDRIIALDEGRIVEQGTHQELLVRKGLYAGLWQHQAGGFILDEEEV</sequence>
<evidence type="ECO:0008006" key="13">
    <source>
        <dbReference type="Google" id="ProtNLM"/>
    </source>
</evidence>
<keyword evidence="3 8" id="KW-0812">Transmembrane</keyword>
<dbReference type="Pfam" id="PF00664">
    <property type="entry name" value="ABC_membrane"/>
    <property type="match status" value="1"/>
</dbReference>
<evidence type="ECO:0000256" key="1">
    <source>
        <dbReference type="ARBA" id="ARBA00004651"/>
    </source>
</evidence>
<gene>
    <name evidence="11" type="ORF">A2765_04840</name>
</gene>
<feature type="transmembrane region" description="Helical" evidence="8">
    <location>
        <begin position="67"/>
        <end position="84"/>
    </location>
</feature>
<feature type="transmembrane region" description="Helical" evidence="8">
    <location>
        <begin position="170"/>
        <end position="189"/>
    </location>
</feature>
<proteinExistence type="predicted"/>
<dbReference type="SUPFAM" id="SSF90123">
    <property type="entry name" value="ABC transporter transmembrane region"/>
    <property type="match status" value="1"/>
</dbReference>
<feature type="transmembrane region" description="Helical" evidence="8">
    <location>
        <begin position="21"/>
        <end position="47"/>
    </location>
</feature>
<dbReference type="FunFam" id="3.40.50.300:FF:000287">
    <property type="entry name" value="Multidrug ABC transporter ATP-binding protein"/>
    <property type="match status" value="1"/>
</dbReference>
<name>A0A1F6DEM7_9BACT</name>
<evidence type="ECO:0000256" key="4">
    <source>
        <dbReference type="ARBA" id="ARBA00022741"/>
    </source>
</evidence>
<dbReference type="GO" id="GO:0015421">
    <property type="term" value="F:ABC-type oligopeptide transporter activity"/>
    <property type="evidence" value="ECO:0007669"/>
    <property type="project" value="TreeGrafter"/>
</dbReference>
<dbReference type="EMBL" id="MFLA01000016">
    <property type="protein sequence ID" value="OGG59879.1"/>
    <property type="molecule type" value="Genomic_DNA"/>
</dbReference>
<dbReference type="InterPro" id="IPR003439">
    <property type="entry name" value="ABC_transporter-like_ATP-bd"/>
</dbReference>